<dbReference type="Proteomes" id="UP001396334">
    <property type="component" value="Unassembled WGS sequence"/>
</dbReference>
<organism evidence="7 8">
    <name type="scientific">Hibiscus sabdariffa</name>
    <name type="common">roselle</name>
    <dbReference type="NCBI Taxonomy" id="183260"/>
    <lineage>
        <taxon>Eukaryota</taxon>
        <taxon>Viridiplantae</taxon>
        <taxon>Streptophyta</taxon>
        <taxon>Embryophyta</taxon>
        <taxon>Tracheophyta</taxon>
        <taxon>Spermatophyta</taxon>
        <taxon>Magnoliopsida</taxon>
        <taxon>eudicotyledons</taxon>
        <taxon>Gunneridae</taxon>
        <taxon>Pentapetalae</taxon>
        <taxon>rosids</taxon>
        <taxon>malvids</taxon>
        <taxon>Malvales</taxon>
        <taxon>Malvaceae</taxon>
        <taxon>Malvoideae</taxon>
        <taxon>Hibiscus</taxon>
    </lineage>
</organism>
<comment type="similarity">
    <text evidence="1">Belongs to the DEFL family.</text>
</comment>
<keyword evidence="5" id="KW-1015">Disulfide bond</keyword>
<comment type="caution">
    <text evidence="7">The sequence shown here is derived from an EMBL/GenBank/DDBJ whole genome shotgun (WGS) entry which is preliminary data.</text>
</comment>
<name>A0ABR2QQ22_9ROSI</name>
<keyword evidence="8" id="KW-1185">Reference proteome</keyword>
<proteinExistence type="inferred from homology"/>
<reference evidence="7 8" key="1">
    <citation type="journal article" date="2024" name="G3 (Bethesda)">
        <title>Genome assembly of Hibiscus sabdariffa L. provides insights into metabolisms of medicinal natural products.</title>
        <authorList>
            <person name="Kim T."/>
        </authorList>
    </citation>
    <scope>NUCLEOTIDE SEQUENCE [LARGE SCALE GENOMIC DNA]</scope>
    <source>
        <strain evidence="7">TK-2024</strain>
        <tissue evidence="7">Old leaves</tissue>
    </source>
</reference>
<dbReference type="EMBL" id="JBBPBN010000034">
    <property type="protein sequence ID" value="KAK9002763.1"/>
    <property type="molecule type" value="Genomic_DNA"/>
</dbReference>
<keyword evidence="3" id="KW-0295">Fungicide</keyword>
<evidence type="ECO:0000256" key="4">
    <source>
        <dbReference type="ARBA" id="ARBA00022821"/>
    </source>
</evidence>
<evidence type="ECO:0000256" key="2">
    <source>
        <dbReference type="ARBA" id="ARBA00022529"/>
    </source>
</evidence>
<dbReference type="PANTHER" id="PTHR33830:SF3">
    <property type="entry name" value="DEFENSIN-LIKE PROTEIN 127-RELATED"/>
    <property type="match status" value="1"/>
</dbReference>
<accession>A0ABR2QQ22</accession>
<dbReference type="PANTHER" id="PTHR33830">
    <property type="entry name" value="DEFENSIN-LIKE PROTEIN 184-RELATED"/>
    <property type="match status" value="1"/>
</dbReference>
<keyword evidence="2" id="KW-0929">Antimicrobial</keyword>
<dbReference type="InterPro" id="IPR010851">
    <property type="entry name" value="DEFL"/>
</dbReference>
<sequence length="67" mass="7157">MLLISSVALRMHQVQGQETCHGQIPGDGTCDAGTCSSQCLKTFPGSVGSCVQTFINRFTCQCSWPCT</sequence>
<gene>
    <name evidence="7" type="ORF">V6N11_060344</name>
</gene>
<evidence type="ECO:0000313" key="7">
    <source>
        <dbReference type="EMBL" id="KAK9002763.1"/>
    </source>
</evidence>
<feature type="signal peptide" evidence="6">
    <location>
        <begin position="1"/>
        <end position="16"/>
    </location>
</feature>
<keyword evidence="6" id="KW-0732">Signal</keyword>
<feature type="chain" id="PRO_5047049178" description="Defensin-like protein" evidence="6">
    <location>
        <begin position="17"/>
        <end position="67"/>
    </location>
</feature>
<protein>
    <recommendedName>
        <fullName evidence="9">Defensin-like protein</fullName>
    </recommendedName>
</protein>
<evidence type="ECO:0000256" key="6">
    <source>
        <dbReference type="SAM" id="SignalP"/>
    </source>
</evidence>
<evidence type="ECO:0000256" key="3">
    <source>
        <dbReference type="ARBA" id="ARBA00022577"/>
    </source>
</evidence>
<evidence type="ECO:0000256" key="1">
    <source>
        <dbReference type="ARBA" id="ARBA00006722"/>
    </source>
</evidence>
<evidence type="ECO:0000313" key="8">
    <source>
        <dbReference type="Proteomes" id="UP001396334"/>
    </source>
</evidence>
<evidence type="ECO:0000256" key="5">
    <source>
        <dbReference type="ARBA" id="ARBA00023157"/>
    </source>
</evidence>
<keyword evidence="4" id="KW-0611">Plant defense</keyword>
<dbReference type="Pfam" id="PF07333">
    <property type="entry name" value="SLR1-BP"/>
    <property type="match status" value="1"/>
</dbReference>
<evidence type="ECO:0008006" key="9">
    <source>
        <dbReference type="Google" id="ProtNLM"/>
    </source>
</evidence>